<feature type="signal peptide" evidence="2">
    <location>
        <begin position="1"/>
        <end position="23"/>
    </location>
</feature>
<dbReference type="Gene3D" id="3.20.20.80">
    <property type="entry name" value="Glycosidases"/>
    <property type="match status" value="1"/>
</dbReference>
<organism evidence="4 5">
    <name type="scientific">Hyalangium minutum</name>
    <dbReference type="NCBI Taxonomy" id="394096"/>
    <lineage>
        <taxon>Bacteria</taxon>
        <taxon>Pseudomonadati</taxon>
        <taxon>Myxococcota</taxon>
        <taxon>Myxococcia</taxon>
        <taxon>Myxococcales</taxon>
        <taxon>Cystobacterineae</taxon>
        <taxon>Archangiaceae</taxon>
        <taxon>Hyalangium</taxon>
    </lineage>
</organism>
<reference evidence="4 5" key="1">
    <citation type="submission" date="2014-04" db="EMBL/GenBank/DDBJ databases">
        <title>Genome assembly of Hyalangium minutum DSM 14724.</title>
        <authorList>
            <person name="Sharma G."/>
            <person name="Subramanian S."/>
        </authorList>
    </citation>
    <scope>NUCLEOTIDE SEQUENCE [LARGE SCALE GENOMIC DNA]</scope>
    <source>
        <strain evidence="4 5">DSM 14724</strain>
    </source>
</reference>
<accession>A0A085W9T0</accession>
<dbReference type="PANTHER" id="PTHR34154:SF3">
    <property type="entry name" value="ALKALI-SENSITIVE LINKAGE PROTEIN 1"/>
    <property type="match status" value="1"/>
</dbReference>
<dbReference type="InterPro" id="IPR053183">
    <property type="entry name" value="ASL1"/>
</dbReference>
<keyword evidence="2" id="KW-0732">Signal</keyword>
<dbReference type="EMBL" id="JMCB01000014">
    <property type="protein sequence ID" value="KFE64443.1"/>
    <property type="molecule type" value="Genomic_DNA"/>
</dbReference>
<protein>
    <submittedName>
        <fullName evidence="4">Conserved domain protein</fullName>
    </submittedName>
</protein>
<dbReference type="InterPro" id="IPR017853">
    <property type="entry name" value="GH"/>
</dbReference>
<dbReference type="Pfam" id="PF11790">
    <property type="entry name" value="Glyco_hydro_cc"/>
    <property type="match status" value="1"/>
</dbReference>
<evidence type="ECO:0000256" key="1">
    <source>
        <dbReference type="SAM" id="MobiDB-lite"/>
    </source>
</evidence>
<dbReference type="AlphaFoldDB" id="A0A085W9T0"/>
<dbReference type="SUPFAM" id="SSF51445">
    <property type="entry name" value="(Trans)glycosidases"/>
    <property type="match status" value="1"/>
</dbReference>
<evidence type="ECO:0000313" key="4">
    <source>
        <dbReference type="EMBL" id="KFE64443.1"/>
    </source>
</evidence>
<comment type="caution">
    <text evidence="4">The sequence shown here is derived from an EMBL/GenBank/DDBJ whole genome shotgun (WGS) entry which is preliminary data.</text>
</comment>
<evidence type="ECO:0000256" key="2">
    <source>
        <dbReference type="SAM" id="SignalP"/>
    </source>
</evidence>
<sequence>MSPRVKALCITALLLLGCGSSKPDTGPELPGDGGTETPTDGGTQPQPPPKSAKRGIAFDLATPEDMAAVSSGVSWWYNWSPRPHAGVPTDYRSRYGMDFIPMLWNGNFDAASIEAFLKAHPSVQYLLLLNEPNLTDQANMSPQAAAQLWPRYESVAANTGVKLVGPAITWGTYPGYADPIVWLDAFYAAYRSANGNRDPRIDYLAFHWYDYGLAQQLDRLKKYGKPFWVTEFANCHTQRDGAQIDSVAKQKAQMTEMVAVCESREDVFRYAWFTGRWTNDPCFASLLGAPGTVTELGAHYLAQPFR</sequence>
<dbReference type="PATRIC" id="fig|394096.3.peg.6571"/>
<keyword evidence="5" id="KW-1185">Reference proteome</keyword>
<evidence type="ECO:0000313" key="5">
    <source>
        <dbReference type="Proteomes" id="UP000028725"/>
    </source>
</evidence>
<dbReference type="GO" id="GO:0071966">
    <property type="term" value="P:fungal-type cell wall polysaccharide metabolic process"/>
    <property type="evidence" value="ECO:0007669"/>
    <property type="project" value="TreeGrafter"/>
</dbReference>
<gene>
    <name evidence="4" type="ORF">DB31_2237</name>
</gene>
<proteinExistence type="predicted"/>
<dbReference type="Proteomes" id="UP000028725">
    <property type="component" value="Unassembled WGS sequence"/>
</dbReference>
<feature type="chain" id="PRO_5001799380" evidence="2">
    <location>
        <begin position="24"/>
        <end position="306"/>
    </location>
</feature>
<feature type="region of interest" description="Disordered" evidence="1">
    <location>
        <begin position="21"/>
        <end position="54"/>
    </location>
</feature>
<evidence type="ECO:0000259" key="3">
    <source>
        <dbReference type="Pfam" id="PF11790"/>
    </source>
</evidence>
<dbReference type="STRING" id="394096.DB31_2237"/>
<dbReference type="InterPro" id="IPR024655">
    <property type="entry name" value="Asl1_glyco_hydro_catalytic"/>
</dbReference>
<feature type="domain" description="Asl1-like glycosyl hydrolase catalytic" evidence="3">
    <location>
        <begin position="55"/>
        <end position="300"/>
    </location>
</feature>
<dbReference type="PROSITE" id="PS51257">
    <property type="entry name" value="PROKAR_LIPOPROTEIN"/>
    <property type="match status" value="1"/>
</dbReference>
<dbReference type="OrthoDB" id="9809583at2"/>
<dbReference type="PANTHER" id="PTHR34154">
    <property type="entry name" value="ALKALI-SENSITIVE LINKAGE PROTEIN 1"/>
    <property type="match status" value="1"/>
</dbReference>
<name>A0A085W9T0_9BACT</name>
<feature type="compositionally biased region" description="Low complexity" evidence="1">
    <location>
        <begin position="23"/>
        <end position="44"/>
    </location>
</feature>